<feature type="chain" id="PRO_5030800291" evidence="6">
    <location>
        <begin position="18"/>
        <end position="197"/>
    </location>
</feature>
<keyword evidence="4" id="KW-1015">Disulfide bond</keyword>
<accession>A0A7Y9E938</accession>
<evidence type="ECO:0000313" key="9">
    <source>
        <dbReference type="Proteomes" id="UP000535511"/>
    </source>
</evidence>
<feature type="domain" description="Thioredoxin" evidence="7">
    <location>
        <begin position="46"/>
        <end position="194"/>
    </location>
</feature>
<dbReference type="GO" id="GO:0017004">
    <property type="term" value="P:cytochrome complex assembly"/>
    <property type="evidence" value="ECO:0007669"/>
    <property type="project" value="UniProtKB-KW"/>
</dbReference>
<dbReference type="GO" id="GO:0016491">
    <property type="term" value="F:oxidoreductase activity"/>
    <property type="evidence" value="ECO:0007669"/>
    <property type="project" value="InterPro"/>
</dbReference>
<dbReference type="GO" id="GO:0016853">
    <property type="term" value="F:isomerase activity"/>
    <property type="evidence" value="ECO:0007669"/>
    <property type="project" value="UniProtKB-KW"/>
</dbReference>
<dbReference type="EMBL" id="JACCBG010000001">
    <property type="protein sequence ID" value="NYD43489.1"/>
    <property type="molecule type" value="Genomic_DNA"/>
</dbReference>
<evidence type="ECO:0000256" key="6">
    <source>
        <dbReference type="SAM" id="SignalP"/>
    </source>
</evidence>
<dbReference type="Gene3D" id="3.40.30.10">
    <property type="entry name" value="Glutaredoxin"/>
    <property type="match status" value="1"/>
</dbReference>
<evidence type="ECO:0000256" key="4">
    <source>
        <dbReference type="ARBA" id="ARBA00023157"/>
    </source>
</evidence>
<name>A0A7Y9E938_9ACTN</name>
<comment type="subcellular location">
    <subcellularLocation>
        <location evidence="1">Cell envelope</location>
    </subcellularLocation>
</comment>
<dbReference type="InterPro" id="IPR050553">
    <property type="entry name" value="Thioredoxin_ResA/DsbE_sf"/>
</dbReference>
<dbReference type="CDD" id="cd02966">
    <property type="entry name" value="TlpA_like_family"/>
    <property type="match status" value="1"/>
</dbReference>
<keyword evidence="3" id="KW-0812">Transmembrane</keyword>
<keyword evidence="2" id="KW-0201">Cytochrome c-type biogenesis</keyword>
<evidence type="ECO:0000256" key="3">
    <source>
        <dbReference type="ARBA" id="ARBA00022968"/>
    </source>
</evidence>
<organism evidence="8 9">
    <name type="scientific">Nocardioides panaciterrulae</name>
    <dbReference type="NCBI Taxonomy" id="661492"/>
    <lineage>
        <taxon>Bacteria</taxon>
        <taxon>Bacillati</taxon>
        <taxon>Actinomycetota</taxon>
        <taxon>Actinomycetes</taxon>
        <taxon>Propionibacteriales</taxon>
        <taxon>Nocardioidaceae</taxon>
        <taxon>Nocardioides</taxon>
    </lineage>
</organism>
<dbReference type="InterPro" id="IPR013766">
    <property type="entry name" value="Thioredoxin_domain"/>
</dbReference>
<evidence type="ECO:0000256" key="5">
    <source>
        <dbReference type="ARBA" id="ARBA00023284"/>
    </source>
</evidence>
<dbReference type="InterPro" id="IPR036249">
    <property type="entry name" value="Thioredoxin-like_sf"/>
</dbReference>
<keyword evidence="9" id="KW-1185">Reference proteome</keyword>
<evidence type="ECO:0000256" key="1">
    <source>
        <dbReference type="ARBA" id="ARBA00004196"/>
    </source>
</evidence>
<sequence length="197" mass="20517">MSRPSRLLTGLAGPVLACLLALTGCSSLQGTGDKGYVSGDGSVRVVAAADRGQPVQLTGEDLDGKPLDLTDLRGKPTVVVVWGAWCVDCRAEAPQLVAAAKRLGDRAGFVGIDVRDGSPEQAQSFVRHFGVPYRSFYSPDGRALLQFQGTLSPRTIPSTVVLDGDGRIAASIIGQIPSTTTLVDVVEDVAAGRTVRG</sequence>
<evidence type="ECO:0000259" key="7">
    <source>
        <dbReference type="PROSITE" id="PS51352"/>
    </source>
</evidence>
<evidence type="ECO:0000313" key="8">
    <source>
        <dbReference type="EMBL" id="NYD43489.1"/>
    </source>
</evidence>
<keyword evidence="8" id="KW-0413">Isomerase</keyword>
<dbReference type="AlphaFoldDB" id="A0A7Y9E938"/>
<dbReference type="PROSITE" id="PS51352">
    <property type="entry name" value="THIOREDOXIN_2"/>
    <property type="match status" value="1"/>
</dbReference>
<dbReference type="GO" id="GO:0030313">
    <property type="term" value="C:cell envelope"/>
    <property type="evidence" value="ECO:0007669"/>
    <property type="project" value="UniProtKB-SubCell"/>
</dbReference>
<evidence type="ECO:0000256" key="2">
    <source>
        <dbReference type="ARBA" id="ARBA00022748"/>
    </source>
</evidence>
<dbReference type="Pfam" id="PF08534">
    <property type="entry name" value="Redoxin"/>
    <property type="match status" value="1"/>
</dbReference>
<dbReference type="Proteomes" id="UP000535511">
    <property type="component" value="Unassembled WGS sequence"/>
</dbReference>
<dbReference type="RefSeq" id="WP_179665016.1">
    <property type="nucleotide sequence ID" value="NZ_JACCBG010000001.1"/>
</dbReference>
<keyword evidence="6" id="KW-0732">Signal</keyword>
<proteinExistence type="predicted"/>
<keyword evidence="3" id="KW-0735">Signal-anchor</keyword>
<dbReference type="PANTHER" id="PTHR42852">
    <property type="entry name" value="THIOL:DISULFIDE INTERCHANGE PROTEIN DSBE"/>
    <property type="match status" value="1"/>
</dbReference>
<protein>
    <submittedName>
        <fullName evidence="8">Thiol-disulfide isomerase/thioredoxin</fullName>
    </submittedName>
</protein>
<feature type="signal peptide" evidence="6">
    <location>
        <begin position="1"/>
        <end position="17"/>
    </location>
</feature>
<dbReference type="PANTHER" id="PTHR42852:SF6">
    <property type="entry name" value="THIOL:DISULFIDE INTERCHANGE PROTEIN DSBE"/>
    <property type="match status" value="1"/>
</dbReference>
<keyword evidence="5" id="KW-0676">Redox-active center</keyword>
<gene>
    <name evidence="8" type="ORF">BJZ21_003572</name>
</gene>
<dbReference type="InterPro" id="IPR013740">
    <property type="entry name" value="Redoxin"/>
</dbReference>
<comment type="caution">
    <text evidence="8">The sequence shown here is derived from an EMBL/GenBank/DDBJ whole genome shotgun (WGS) entry which is preliminary data.</text>
</comment>
<reference evidence="8 9" key="1">
    <citation type="submission" date="2020-07" db="EMBL/GenBank/DDBJ databases">
        <title>Sequencing the genomes of 1000 actinobacteria strains.</title>
        <authorList>
            <person name="Klenk H.-P."/>
        </authorList>
    </citation>
    <scope>NUCLEOTIDE SEQUENCE [LARGE SCALE GENOMIC DNA]</scope>
    <source>
        <strain evidence="8 9">DSM 21350</strain>
    </source>
</reference>
<dbReference type="SUPFAM" id="SSF52833">
    <property type="entry name" value="Thioredoxin-like"/>
    <property type="match status" value="1"/>
</dbReference>
<dbReference type="PROSITE" id="PS51257">
    <property type="entry name" value="PROKAR_LIPOPROTEIN"/>
    <property type="match status" value="1"/>
</dbReference>